<reference evidence="1 2" key="1">
    <citation type="journal article" date="2011" name="J. Bacteriol.">
        <title>Draft genome sequence of Methylophaga aminisulfidivorans MP T.</title>
        <authorList>
            <person name="Han G.H."/>
            <person name="Kim W."/>
            <person name="Chun J."/>
            <person name="Kim S.W."/>
        </authorList>
    </citation>
    <scope>NUCLEOTIDE SEQUENCE [LARGE SCALE GENOMIC DNA]</scope>
    <source>
        <strain evidence="2">MP(T)</strain>
    </source>
</reference>
<comment type="caution">
    <text evidence="1">The sequence shown here is derived from an EMBL/GenBank/DDBJ whole genome shotgun (WGS) entry which is preliminary data.</text>
</comment>
<organism evidence="1 2">
    <name type="scientific">Methylophaga aminisulfidivorans MP</name>
    <dbReference type="NCBI Taxonomy" id="1026882"/>
    <lineage>
        <taxon>Bacteria</taxon>
        <taxon>Pseudomonadati</taxon>
        <taxon>Pseudomonadota</taxon>
        <taxon>Gammaproteobacteria</taxon>
        <taxon>Thiotrichales</taxon>
        <taxon>Piscirickettsiaceae</taxon>
        <taxon>Methylophaga</taxon>
    </lineage>
</organism>
<keyword evidence="2" id="KW-1185">Reference proteome</keyword>
<proteinExistence type="predicted"/>
<evidence type="ECO:0000313" key="1">
    <source>
        <dbReference type="EMBL" id="EGL55096.1"/>
    </source>
</evidence>
<dbReference type="STRING" id="1026882.MAMP_02090"/>
<dbReference type="Proteomes" id="UP000003544">
    <property type="component" value="Unassembled WGS sequence"/>
</dbReference>
<dbReference type="EMBL" id="AFIG01000001">
    <property type="protein sequence ID" value="EGL55096.1"/>
    <property type="molecule type" value="Genomic_DNA"/>
</dbReference>
<protein>
    <submittedName>
        <fullName evidence="1">Uncharacterized protein</fullName>
    </submittedName>
</protein>
<accession>F5SXG5</accession>
<evidence type="ECO:0000313" key="2">
    <source>
        <dbReference type="Proteomes" id="UP000003544"/>
    </source>
</evidence>
<gene>
    <name evidence="1" type="ORF">MAMP_02090</name>
</gene>
<sequence>MAFITINKGLEFGHFFSAALRFFNQFFNKVINDTLSANYRLSSGRI</sequence>
<name>F5SXG5_9GAMM</name>
<dbReference type="AlphaFoldDB" id="F5SXG5"/>